<comment type="caution">
    <text evidence="11">The sequence shown here is derived from an EMBL/GenBank/DDBJ whole genome shotgun (WGS) entry which is preliminary data.</text>
</comment>
<dbReference type="PANTHER" id="PTHR10728">
    <property type="entry name" value="CYTOSOLIC PHOSPHOLIPASE A2"/>
    <property type="match status" value="1"/>
</dbReference>
<dbReference type="GO" id="GO:0005783">
    <property type="term" value="C:endoplasmic reticulum"/>
    <property type="evidence" value="ECO:0007669"/>
    <property type="project" value="TreeGrafter"/>
</dbReference>
<sequence>MTPQLPLLLLATAAIVSGYVPIPAFCPVTSLVRPATGLSEKESVYRNARKTVADAALAKWLLQTDTTFGAENLPTIGMTTSGGGYRSLLTGAGVIQGLDARDSTVSTSGLFQAITYQAGLSGGGWLLTSFAGNNYPTITHLKENLWEMNFQDSLLDPEFILLFGPYFEIVKDVTLKELFGYDTTLNDVYGRLLAYQLLFNGGSNTQMSSIAQMSNFTNHNVPFPIITSLGVKTWLGQCSPGPNATTYEFNPFEFGSWDNDVSAFTQIKYLGTTLEAGKPTKAGLLKCTERYDNLGYIMGSSSNLFNEFCIDLPTPANSTESLPETVAQILDYVHEVSTSDEYATYPNPFKNYKSSSAVVNSANDVQAQDSLNLVDGGEALQNNPLFPLLQPARNIDVIIVNDNSADTLENFPNGTEILTTYVQSFNQNLTRMPFIPDVETFLANGLDKMASFFGCNDTSKITIVYLPNVNYTTASNVSTAQLAYQKSQTDEMIANGVQVATQGGKAGWATCLGCALMMKTGSTLPTACTACFEEYCYYQ</sequence>
<name>A0A9P7YWH7_9HELO</name>
<keyword evidence="6 8" id="KW-0443">Lipid metabolism</keyword>
<dbReference type="PANTHER" id="PTHR10728:SF33">
    <property type="entry name" value="LYSOPHOSPHOLIPASE 1-RELATED"/>
    <property type="match status" value="1"/>
</dbReference>
<dbReference type="Proteomes" id="UP000887226">
    <property type="component" value="Unassembled WGS sequence"/>
</dbReference>
<evidence type="ECO:0000256" key="8">
    <source>
        <dbReference type="PROSITE-ProRule" id="PRU00555"/>
    </source>
</evidence>
<dbReference type="GO" id="GO:0004623">
    <property type="term" value="F:phospholipase A2 activity"/>
    <property type="evidence" value="ECO:0007669"/>
    <property type="project" value="TreeGrafter"/>
</dbReference>
<evidence type="ECO:0000256" key="7">
    <source>
        <dbReference type="ARBA" id="ARBA00023180"/>
    </source>
</evidence>
<dbReference type="EMBL" id="MU254290">
    <property type="protein sequence ID" value="KAG9241011.1"/>
    <property type="molecule type" value="Genomic_DNA"/>
</dbReference>
<feature type="domain" description="PLA2c" evidence="10">
    <location>
        <begin position="25"/>
        <end position="539"/>
    </location>
</feature>
<dbReference type="EC" id="3.1.1.5" evidence="2 9"/>
<evidence type="ECO:0000256" key="3">
    <source>
        <dbReference type="ARBA" id="ARBA00022729"/>
    </source>
</evidence>
<dbReference type="OrthoDB" id="4084751at2759"/>
<dbReference type="InterPro" id="IPR002642">
    <property type="entry name" value="LysoPLipase_cat_dom"/>
</dbReference>
<evidence type="ECO:0000256" key="4">
    <source>
        <dbReference type="ARBA" id="ARBA00022801"/>
    </source>
</evidence>
<feature type="chain" id="PRO_5040538850" description="Lysophospholipase" evidence="9">
    <location>
        <begin position="19"/>
        <end position="539"/>
    </location>
</feature>
<keyword evidence="7" id="KW-0325">Glycoprotein</keyword>
<evidence type="ECO:0000256" key="6">
    <source>
        <dbReference type="ARBA" id="ARBA00023098"/>
    </source>
</evidence>
<keyword evidence="4 8" id="KW-0378">Hydrolase</keyword>
<evidence type="ECO:0000256" key="9">
    <source>
        <dbReference type="RuleBase" id="RU362103"/>
    </source>
</evidence>
<reference evidence="11" key="1">
    <citation type="journal article" date="2021" name="IMA Fungus">
        <title>Genomic characterization of three marine fungi, including Emericellopsis atlantica sp. nov. with signatures of a generalist lifestyle and marine biomass degradation.</title>
        <authorList>
            <person name="Hagestad O.C."/>
            <person name="Hou L."/>
            <person name="Andersen J.H."/>
            <person name="Hansen E.H."/>
            <person name="Altermark B."/>
            <person name="Li C."/>
            <person name="Kuhnert E."/>
            <person name="Cox R.J."/>
            <person name="Crous P.W."/>
            <person name="Spatafora J.W."/>
            <person name="Lail K."/>
            <person name="Amirebrahimi M."/>
            <person name="Lipzen A."/>
            <person name="Pangilinan J."/>
            <person name="Andreopoulos W."/>
            <person name="Hayes R.D."/>
            <person name="Ng V."/>
            <person name="Grigoriev I.V."/>
            <person name="Jackson S.A."/>
            <person name="Sutton T.D.S."/>
            <person name="Dobson A.D.W."/>
            <person name="Rama T."/>
        </authorList>
    </citation>
    <scope>NUCLEOTIDE SEQUENCE</scope>
    <source>
        <strain evidence="11">TRa3180A</strain>
    </source>
</reference>
<proteinExistence type="inferred from homology"/>
<dbReference type="SUPFAM" id="SSF52151">
    <property type="entry name" value="FabD/lysophospholipase-like"/>
    <property type="match status" value="1"/>
</dbReference>
<comment type="catalytic activity">
    <reaction evidence="9">
        <text>a 1-acyl-sn-glycero-3-phosphocholine + H2O = sn-glycerol 3-phosphocholine + a fatty acid + H(+)</text>
        <dbReference type="Rhea" id="RHEA:15177"/>
        <dbReference type="ChEBI" id="CHEBI:15377"/>
        <dbReference type="ChEBI" id="CHEBI:15378"/>
        <dbReference type="ChEBI" id="CHEBI:16870"/>
        <dbReference type="ChEBI" id="CHEBI:28868"/>
        <dbReference type="ChEBI" id="CHEBI:58168"/>
        <dbReference type="EC" id="3.1.1.5"/>
    </reaction>
</comment>
<accession>A0A9P7YWH7</accession>
<dbReference type="GO" id="GO:0046475">
    <property type="term" value="P:glycerophospholipid catabolic process"/>
    <property type="evidence" value="ECO:0007669"/>
    <property type="project" value="TreeGrafter"/>
</dbReference>
<dbReference type="PROSITE" id="PS51210">
    <property type="entry name" value="PLA2C"/>
    <property type="match status" value="1"/>
</dbReference>
<keyword evidence="5 8" id="KW-0442">Lipid degradation</keyword>
<keyword evidence="3 9" id="KW-0732">Signal</keyword>
<dbReference type="InterPro" id="IPR016035">
    <property type="entry name" value="Acyl_Trfase/lysoPLipase"/>
</dbReference>
<evidence type="ECO:0000313" key="11">
    <source>
        <dbReference type="EMBL" id="KAG9241011.1"/>
    </source>
</evidence>
<evidence type="ECO:0000256" key="5">
    <source>
        <dbReference type="ARBA" id="ARBA00022963"/>
    </source>
</evidence>
<evidence type="ECO:0000313" key="12">
    <source>
        <dbReference type="Proteomes" id="UP000887226"/>
    </source>
</evidence>
<dbReference type="Pfam" id="PF01735">
    <property type="entry name" value="PLA2_B"/>
    <property type="match status" value="1"/>
</dbReference>
<dbReference type="GO" id="GO:0005829">
    <property type="term" value="C:cytosol"/>
    <property type="evidence" value="ECO:0007669"/>
    <property type="project" value="TreeGrafter"/>
</dbReference>
<evidence type="ECO:0000256" key="2">
    <source>
        <dbReference type="ARBA" id="ARBA00013274"/>
    </source>
</evidence>
<protein>
    <recommendedName>
        <fullName evidence="2 9">Lysophospholipase</fullName>
        <ecNumber evidence="2 9">3.1.1.5</ecNumber>
    </recommendedName>
</protein>
<dbReference type="Gene3D" id="3.40.1090.10">
    <property type="entry name" value="Cytosolic phospholipase A2 catalytic domain"/>
    <property type="match status" value="1"/>
</dbReference>
<organism evidence="11 12">
    <name type="scientific">Calycina marina</name>
    <dbReference type="NCBI Taxonomy" id="1763456"/>
    <lineage>
        <taxon>Eukaryota</taxon>
        <taxon>Fungi</taxon>
        <taxon>Dikarya</taxon>
        <taxon>Ascomycota</taxon>
        <taxon>Pezizomycotina</taxon>
        <taxon>Leotiomycetes</taxon>
        <taxon>Helotiales</taxon>
        <taxon>Pezizellaceae</taxon>
        <taxon>Calycina</taxon>
    </lineage>
</organism>
<comment type="similarity">
    <text evidence="1 9">Belongs to the lysophospholipase family.</text>
</comment>
<dbReference type="AlphaFoldDB" id="A0A9P7YWH7"/>
<evidence type="ECO:0000259" key="10">
    <source>
        <dbReference type="PROSITE" id="PS51210"/>
    </source>
</evidence>
<dbReference type="SMART" id="SM00022">
    <property type="entry name" value="PLAc"/>
    <property type="match status" value="1"/>
</dbReference>
<feature type="signal peptide" evidence="9">
    <location>
        <begin position="1"/>
        <end position="18"/>
    </location>
</feature>
<evidence type="ECO:0000256" key="1">
    <source>
        <dbReference type="ARBA" id="ARBA00008780"/>
    </source>
</evidence>
<keyword evidence="12" id="KW-1185">Reference proteome</keyword>
<gene>
    <name evidence="11" type="ORF">BJ878DRAFT_254536</name>
</gene>
<dbReference type="GO" id="GO:0004622">
    <property type="term" value="F:phosphatidylcholine lysophospholipase activity"/>
    <property type="evidence" value="ECO:0007669"/>
    <property type="project" value="UniProtKB-EC"/>
</dbReference>